<evidence type="ECO:0000256" key="1">
    <source>
        <dbReference type="SAM" id="MobiDB-lite"/>
    </source>
</evidence>
<dbReference type="RefSeq" id="WP_290360622.1">
    <property type="nucleotide sequence ID" value="NZ_JAUHHC010000005.1"/>
</dbReference>
<dbReference type="Pfam" id="PF11737">
    <property type="entry name" value="DUF3300"/>
    <property type="match status" value="1"/>
</dbReference>
<feature type="compositionally biased region" description="Gly residues" evidence="1">
    <location>
        <begin position="425"/>
        <end position="441"/>
    </location>
</feature>
<feature type="compositionally biased region" description="Gly residues" evidence="1">
    <location>
        <begin position="362"/>
        <end position="391"/>
    </location>
</feature>
<feature type="compositionally biased region" description="Low complexity" evidence="1">
    <location>
        <begin position="268"/>
        <end position="279"/>
    </location>
</feature>
<dbReference type="PANTHER" id="PTHR40269">
    <property type="entry name" value="OUTER MEMBRANE PROTEIN-RELATED"/>
    <property type="match status" value="1"/>
</dbReference>
<accession>A0ABT8DVH1</accession>
<sequence>MTFDHSMPYAPWRRLMSWLIPALLTLLLFGGSARAQAPAAASSGSSSFSDAEIDQMLAPIALYPDSLLSQVLMASTYPADVKEAAAWTKAHPDDKGDAAIEKVKDKPWEPAVQSLVAFPQLLTMMGDKPDQVQKLGDAFLADPAKVMDRVQFLRKKAQEAGNLKSNEQQKVTNTTEEGKQVIIVEPAKTDTVYVPAYQPSVYGAWPYPSYPPYYWPPPPYYYPTGGFVAGVFWGAAVVGIANGLWGGCNWGGGDVNINVNKFNNINTNRQINNTNNKFQHNADRRGNVPYRDSASRDKYGQKARDGAANRESYRGKDGRDAQRNAASNTLSQRGADPAAGRADLQGSAGRERANQAVSSAERGGGGNFGSGDRGGAGGSGSFGSGGPGGGARDSAFSGVNNSSGSRAAADRGRSSAASSQRSMGGHSGGARAGGGGGGRRR</sequence>
<reference evidence="2 3" key="1">
    <citation type="submission" date="2023-06" db="EMBL/GenBank/DDBJ databases">
        <title>Pelomonas sp. PFR6 16S ribosomal RNA gene Genome sequencing and assembly.</title>
        <authorList>
            <person name="Woo H."/>
        </authorList>
    </citation>
    <scope>NUCLEOTIDE SEQUENCE [LARGE SCALE GENOMIC DNA]</scope>
    <source>
        <strain evidence="2 3">PFR6</strain>
    </source>
</reference>
<feature type="region of interest" description="Disordered" evidence="1">
    <location>
        <begin position="268"/>
        <end position="441"/>
    </location>
</feature>
<dbReference type="EMBL" id="JAUHHC010000005">
    <property type="protein sequence ID" value="MDN3922316.1"/>
    <property type="molecule type" value="Genomic_DNA"/>
</dbReference>
<proteinExistence type="predicted"/>
<feature type="compositionally biased region" description="Low complexity" evidence="1">
    <location>
        <begin position="414"/>
        <end position="424"/>
    </location>
</feature>
<dbReference type="InterPro" id="IPR021728">
    <property type="entry name" value="DUF3300"/>
</dbReference>
<keyword evidence="3" id="KW-1185">Reference proteome</keyword>
<gene>
    <name evidence="2" type="ORF">QWJ38_18655</name>
</gene>
<evidence type="ECO:0000313" key="3">
    <source>
        <dbReference type="Proteomes" id="UP001228044"/>
    </source>
</evidence>
<name>A0ABT8DVH1_9BURK</name>
<dbReference type="Proteomes" id="UP001228044">
    <property type="component" value="Unassembled WGS sequence"/>
</dbReference>
<organism evidence="2 3">
    <name type="scientific">Roseateles violae</name>
    <dbReference type="NCBI Taxonomy" id="3058042"/>
    <lineage>
        <taxon>Bacteria</taxon>
        <taxon>Pseudomonadati</taxon>
        <taxon>Pseudomonadota</taxon>
        <taxon>Betaproteobacteria</taxon>
        <taxon>Burkholderiales</taxon>
        <taxon>Sphaerotilaceae</taxon>
        <taxon>Roseateles</taxon>
    </lineage>
</organism>
<feature type="compositionally biased region" description="Basic and acidic residues" evidence="1">
    <location>
        <begin position="293"/>
        <end position="322"/>
    </location>
</feature>
<comment type="caution">
    <text evidence="2">The sequence shown here is derived from an EMBL/GenBank/DDBJ whole genome shotgun (WGS) entry which is preliminary data.</text>
</comment>
<dbReference type="PANTHER" id="PTHR40269:SF1">
    <property type="entry name" value="OUTER MEMBRANE PROTEIN"/>
    <property type="match status" value="1"/>
</dbReference>
<evidence type="ECO:0000313" key="2">
    <source>
        <dbReference type="EMBL" id="MDN3922316.1"/>
    </source>
</evidence>
<feature type="compositionally biased region" description="Low complexity" evidence="1">
    <location>
        <begin position="392"/>
        <end position="407"/>
    </location>
</feature>
<protein>
    <submittedName>
        <fullName evidence="2">DUF3300 domain-containing protein</fullName>
    </submittedName>
</protein>